<feature type="domain" description="VWFA" evidence="6">
    <location>
        <begin position="88"/>
        <end position="286"/>
    </location>
</feature>
<keyword evidence="1" id="KW-1003">Cell membrane</keyword>
<dbReference type="InterPro" id="IPR036465">
    <property type="entry name" value="vWFA_dom_sf"/>
</dbReference>
<dbReference type="Gene3D" id="3.40.50.410">
    <property type="entry name" value="von Willebrand factor, type A domain"/>
    <property type="match status" value="1"/>
</dbReference>
<dbReference type="RefSeq" id="WP_155317898.1">
    <property type="nucleotide sequence ID" value="NZ_AP021874.1"/>
</dbReference>
<feature type="transmembrane region" description="Helical" evidence="5">
    <location>
        <begin position="305"/>
        <end position="323"/>
    </location>
</feature>
<dbReference type="Proteomes" id="UP000427906">
    <property type="component" value="Chromosome"/>
</dbReference>
<evidence type="ECO:0000313" key="7">
    <source>
        <dbReference type="EMBL" id="BBO69911.1"/>
    </source>
</evidence>
<dbReference type="AlphaFoldDB" id="A0A5K7YSF5"/>
<dbReference type="InterPro" id="IPR050768">
    <property type="entry name" value="UPF0353/GerABKA_families"/>
</dbReference>
<gene>
    <name evidence="7" type="primary">batA</name>
    <name evidence="7" type="ORF">DSCA_38410</name>
</gene>
<dbReference type="SMART" id="SM00327">
    <property type="entry name" value="VWA"/>
    <property type="match status" value="1"/>
</dbReference>
<dbReference type="OrthoDB" id="6206554at2"/>
<dbReference type="CDD" id="cd01467">
    <property type="entry name" value="vWA_BatA_type"/>
    <property type="match status" value="1"/>
</dbReference>
<organism evidence="7 8">
    <name type="scientific">Desulfosarcina alkanivorans</name>
    <dbReference type="NCBI Taxonomy" id="571177"/>
    <lineage>
        <taxon>Bacteria</taxon>
        <taxon>Pseudomonadati</taxon>
        <taxon>Thermodesulfobacteriota</taxon>
        <taxon>Desulfobacteria</taxon>
        <taxon>Desulfobacterales</taxon>
        <taxon>Desulfosarcinaceae</taxon>
        <taxon>Desulfosarcina</taxon>
    </lineage>
</organism>
<reference evidence="7 8" key="1">
    <citation type="submission" date="2019-11" db="EMBL/GenBank/DDBJ databases">
        <title>Comparative genomics of hydrocarbon-degrading Desulfosarcina strains.</title>
        <authorList>
            <person name="Watanabe M."/>
            <person name="Kojima H."/>
            <person name="Fukui M."/>
        </authorList>
    </citation>
    <scope>NUCLEOTIDE SEQUENCE [LARGE SCALE GENOMIC DNA]</scope>
    <source>
        <strain evidence="7 8">PL12</strain>
    </source>
</reference>
<evidence type="ECO:0000256" key="5">
    <source>
        <dbReference type="SAM" id="Phobius"/>
    </source>
</evidence>
<sequence length="332" mass="36710">MFRFASPYFLFLLLLLPALFWYRHRRHRSPAMASSALFPAAAIPASPALRLRRLVPAVKFVVLCLMVVALARPQWGTERTEVLTEGINIVLAMDLSESMAALDFKKKGRVVNRLEAVKGVVEEFVAGRSGDRIGMVVFGTHAYTQLPLTRDYNTMVSILDRLEIGAAGKSTAIGDAIGIALKRLADIESSSNIIILLTDGVSNAGELSPDTAGEIAVQKGVRIYTIGVGTRGKAPFLVKDPLFGERYVYQQVNIDEATLRAIADRTGGLYFRAEDLEGLQQIYDTIDAMETTEVKVDIYAEYSEVYPWLLIPALVLLPVYVILRNTRYLVIP</sequence>
<evidence type="ECO:0000313" key="8">
    <source>
        <dbReference type="Proteomes" id="UP000427906"/>
    </source>
</evidence>
<dbReference type="Pfam" id="PF00092">
    <property type="entry name" value="VWA"/>
    <property type="match status" value="1"/>
</dbReference>
<protein>
    <submittedName>
        <fullName evidence="7">Aerotolerance regulator BatA</fullName>
    </submittedName>
</protein>
<dbReference type="KEGG" id="dalk:DSCA_38410"/>
<accession>A0A5K7YSF5</accession>
<name>A0A5K7YSF5_9BACT</name>
<dbReference type="PROSITE" id="PS50234">
    <property type="entry name" value="VWFA"/>
    <property type="match status" value="1"/>
</dbReference>
<dbReference type="PANTHER" id="PTHR22550:SF5">
    <property type="entry name" value="LEUCINE ZIPPER PROTEIN 4"/>
    <property type="match status" value="1"/>
</dbReference>
<proteinExistence type="predicted"/>
<evidence type="ECO:0000259" key="6">
    <source>
        <dbReference type="PROSITE" id="PS50234"/>
    </source>
</evidence>
<keyword evidence="3 5" id="KW-1133">Transmembrane helix</keyword>
<feature type="transmembrane region" description="Helical" evidence="5">
    <location>
        <begin position="6"/>
        <end position="22"/>
    </location>
</feature>
<dbReference type="Pfam" id="PF07584">
    <property type="entry name" value="BatA"/>
    <property type="match status" value="1"/>
</dbReference>
<keyword evidence="4 5" id="KW-0472">Membrane</keyword>
<dbReference type="InterPro" id="IPR033881">
    <property type="entry name" value="vWA_BatA_type"/>
</dbReference>
<dbReference type="EMBL" id="AP021874">
    <property type="protein sequence ID" value="BBO69911.1"/>
    <property type="molecule type" value="Genomic_DNA"/>
</dbReference>
<dbReference type="InterPro" id="IPR024163">
    <property type="entry name" value="Aerotolerance_reg_N"/>
</dbReference>
<dbReference type="PANTHER" id="PTHR22550">
    <property type="entry name" value="SPORE GERMINATION PROTEIN"/>
    <property type="match status" value="1"/>
</dbReference>
<dbReference type="InterPro" id="IPR002035">
    <property type="entry name" value="VWF_A"/>
</dbReference>
<dbReference type="SUPFAM" id="SSF53300">
    <property type="entry name" value="vWA-like"/>
    <property type="match status" value="1"/>
</dbReference>
<evidence type="ECO:0000256" key="3">
    <source>
        <dbReference type="ARBA" id="ARBA00022989"/>
    </source>
</evidence>
<evidence type="ECO:0000256" key="4">
    <source>
        <dbReference type="ARBA" id="ARBA00023136"/>
    </source>
</evidence>
<evidence type="ECO:0000256" key="1">
    <source>
        <dbReference type="ARBA" id="ARBA00022475"/>
    </source>
</evidence>
<evidence type="ECO:0000256" key="2">
    <source>
        <dbReference type="ARBA" id="ARBA00022692"/>
    </source>
</evidence>
<keyword evidence="2 5" id="KW-0812">Transmembrane</keyword>
<keyword evidence="8" id="KW-1185">Reference proteome</keyword>